<dbReference type="InterPro" id="IPR050126">
    <property type="entry name" value="Ap4A_hydrolase"/>
</dbReference>
<sequence>MKFAVITDIHGNSHALQAVLNDIDLQTDIHYIYCLGDMIAIGPDTNEVLEILFSRDDVSMITGNHDEAVIALLNGEPYPDSHRHVIEHHQWIANQLNPKYIEKLSTLPRIIKENIQGISIIYSHYYIDASNINVPIHQDPFHSIVEPSLQNMDSLFEPYDADLICFGHHHPRHYFRGDKKTYLNPGSLGCQHDAIAPYAIVNIERNAFSIDIREVPYNKIDFLREFEKQNIPEKEFILKTFYGI</sequence>
<proteinExistence type="inferred from homology"/>
<dbReference type="InterPro" id="IPR024654">
    <property type="entry name" value="Calcineurin-like_PHP_lpxH"/>
</dbReference>
<dbReference type="GO" id="GO:0005737">
    <property type="term" value="C:cytoplasm"/>
    <property type="evidence" value="ECO:0007669"/>
    <property type="project" value="TreeGrafter"/>
</dbReference>
<accession>A0A1M5HQZ3</accession>
<comment type="similarity">
    <text evidence="1">Belongs to the metallophosphoesterase superfamily. YfcE family.</text>
</comment>
<protein>
    <submittedName>
        <fullName evidence="3">Phosphoesterase, MJ0936 family</fullName>
    </submittedName>
</protein>
<dbReference type="AlphaFoldDB" id="A0A1M5HQZ3"/>
<dbReference type="OrthoDB" id="9813918at2"/>
<dbReference type="Pfam" id="PF12850">
    <property type="entry name" value="Metallophos_2"/>
    <property type="match status" value="1"/>
</dbReference>
<dbReference type="GO" id="GO:0016791">
    <property type="term" value="F:phosphatase activity"/>
    <property type="evidence" value="ECO:0007669"/>
    <property type="project" value="TreeGrafter"/>
</dbReference>
<dbReference type="PANTHER" id="PTHR42850:SF2">
    <property type="entry name" value="BLL5683 PROTEIN"/>
    <property type="match status" value="1"/>
</dbReference>
<dbReference type="PANTHER" id="PTHR42850">
    <property type="entry name" value="METALLOPHOSPHOESTERASE"/>
    <property type="match status" value="1"/>
</dbReference>
<dbReference type="SUPFAM" id="SSF56300">
    <property type="entry name" value="Metallo-dependent phosphatases"/>
    <property type="match status" value="1"/>
</dbReference>
<organism evidence="3 4">
    <name type="scientific">Ornithinibacillus halophilus</name>
    <dbReference type="NCBI Taxonomy" id="930117"/>
    <lineage>
        <taxon>Bacteria</taxon>
        <taxon>Bacillati</taxon>
        <taxon>Bacillota</taxon>
        <taxon>Bacilli</taxon>
        <taxon>Bacillales</taxon>
        <taxon>Bacillaceae</taxon>
        <taxon>Ornithinibacillus</taxon>
    </lineage>
</organism>
<dbReference type="STRING" id="930117.SAMN05216225_101913"/>
<reference evidence="3 4" key="1">
    <citation type="submission" date="2016-11" db="EMBL/GenBank/DDBJ databases">
        <authorList>
            <person name="Jaros S."/>
            <person name="Januszkiewicz K."/>
            <person name="Wedrychowicz H."/>
        </authorList>
    </citation>
    <scope>NUCLEOTIDE SEQUENCE [LARGE SCALE GENOMIC DNA]</scope>
    <source>
        <strain evidence="3 4">IBRC-M 10683</strain>
    </source>
</reference>
<dbReference type="PIRSF" id="PIRSF000883">
    <property type="entry name" value="Pesterase_MJ0912"/>
    <property type="match status" value="1"/>
</dbReference>
<gene>
    <name evidence="3" type="ORF">SAMN05216225_101913</name>
</gene>
<evidence type="ECO:0000256" key="1">
    <source>
        <dbReference type="ARBA" id="ARBA00008950"/>
    </source>
</evidence>
<feature type="domain" description="Calcineurin-like phosphoesterase" evidence="2">
    <location>
        <begin position="1"/>
        <end position="205"/>
    </location>
</feature>
<evidence type="ECO:0000313" key="4">
    <source>
        <dbReference type="Proteomes" id="UP000183988"/>
    </source>
</evidence>
<evidence type="ECO:0000313" key="3">
    <source>
        <dbReference type="EMBL" id="SHG18288.1"/>
    </source>
</evidence>
<dbReference type="Gene3D" id="3.60.21.10">
    <property type="match status" value="1"/>
</dbReference>
<dbReference type="Proteomes" id="UP000183988">
    <property type="component" value="Unassembled WGS sequence"/>
</dbReference>
<dbReference type="InterPro" id="IPR029052">
    <property type="entry name" value="Metallo-depent_PP-like"/>
</dbReference>
<dbReference type="RefSeq" id="WP_084063289.1">
    <property type="nucleotide sequence ID" value="NZ_FQVW01000019.1"/>
</dbReference>
<name>A0A1M5HQZ3_9BACI</name>
<keyword evidence="4" id="KW-1185">Reference proteome</keyword>
<evidence type="ECO:0000259" key="2">
    <source>
        <dbReference type="Pfam" id="PF12850"/>
    </source>
</evidence>
<dbReference type="InterPro" id="IPR011152">
    <property type="entry name" value="Pesterase_MJ0912"/>
</dbReference>
<dbReference type="EMBL" id="FQVW01000019">
    <property type="protein sequence ID" value="SHG18288.1"/>
    <property type="molecule type" value="Genomic_DNA"/>
</dbReference>